<accession>A0A6L9E931</accession>
<feature type="chain" id="PRO_5026915573" description="Tail specific protease domain-containing protein" evidence="1">
    <location>
        <begin position="22"/>
        <end position="443"/>
    </location>
</feature>
<dbReference type="InterPro" id="IPR005151">
    <property type="entry name" value="Tail-specific_protease"/>
</dbReference>
<evidence type="ECO:0000256" key="1">
    <source>
        <dbReference type="SAM" id="SignalP"/>
    </source>
</evidence>
<organism evidence="3 4">
    <name type="scientific">Poritiphilus flavus</name>
    <dbReference type="NCBI Taxonomy" id="2697053"/>
    <lineage>
        <taxon>Bacteria</taxon>
        <taxon>Pseudomonadati</taxon>
        <taxon>Bacteroidota</taxon>
        <taxon>Flavobacteriia</taxon>
        <taxon>Flavobacteriales</taxon>
        <taxon>Flavobacteriaceae</taxon>
        <taxon>Poritiphilus</taxon>
    </lineage>
</organism>
<dbReference type="GO" id="GO:0006508">
    <property type="term" value="P:proteolysis"/>
    <property type="evidence" value="ECO:0007669"/>
    <property type="project" value="InterPro"/>
</dbReference>
<protein>
    <recommendedName>
        <fullName evidence="2">Tail specific protease domain-containing protein</fullName>
    </recommendedName>
</protein>
<dbReference type="Pfam" id="PF11918">
    <property type="entry name" value="Peptidase_S41_N"/>
    <property type="match status" value="1"/>
</dbReference>
<keyword evidence="4" id="KW-1185">Reference proteome</keyword>
<feature type="domain" description="Tail specific protease" evidence="2">
    <location>
        <begin position="114"/>
        <end position="316"/>
    </location>
</feature>
<dbReference type="EMBL" id="WXYO01000002">
    <property type="protein sequence ID" value="NAS11123.1"/>
    <property type="molecule type" value="Genomic_DNA"/>
</dbReference>
<comment type="caution">
    <text evidence="3">The sequence shown here is derived from an EMBL/GenBank/DDBJ whole genome shotgun (WGS) entry which is preliminary data.</text>
</comment>
<reference evidence="3 4" key="1">
    <citation type="submission" date="2020-01" db="EMBL/GenBank/DDBJ databases">
        <title>Bacteria diversity of Porities sp.</title>
        <authorList>
            <person name="Wang G."/>
        </authorList>
    </citation>
    <scope>NUCLEOTIDE SEQUENCE [LARGE SCALE GENOMIC DNA]</scope>
    <source>
        <strain evidence="3 4">R33</strain>
    </source>
</reference>
<keyword evidence="1" id="KW-0732">Signal</keyword>
<evidence type="ECO:0000313" key="3">
    <source>
        <dbReference type="EMBL" id="NAS11123.1"/>
    </source>
</evidence>
<dbReference type="Gene3D" id="3.90.226.10">
    <property type="entry name" value="2-enoyl-CoA Hydratase, Chain A, domain 1"/>
    <property type="match status" value="1"/>
</dbReference>
<dbReference type="SMART" id="SM00245">
    <property type="entry name" value="TSPc"/>
    <property type="match status" value="1"/>
</dbReference>
<dbReference type="Proteomes" id="UP000475249">
    <property type="component" value="Unassembled WGS sequence"/>
</dbReference>
<dbReference type="GO" id="GO:0008236">
    <property type="term" value="F:serine-type peptidase activity"/>
    <property type="evidence" value="ECO:0007669"/>
    <property type="project" value="InterPro"/>
</dbReference>
<dbReference type="PANTHER" id="PTHR11261">
    <property type="entry name" value="INTERPHOTORECEPTOR RETINOID-BINDING PROTEIN"/>
    <property type="match status" value="1"/>
</dbReference>
<dbReference type="PANTHER" id="PTHR11261:SF3">
    <property type="entry name" value="RETINOL-BINDING PROTEIN 3"/>
    <property type="match status" value="1"/>
</dbReference>
<evidence type="ECO:0000313" key="4">
    <source>
        <dbReference type="Proteomes" id="UP000475249"/>
    </source>
</evidence>
<dbReference type="CDD" id="cd07563">
    <property type="entry name" value="Peptidase_S41_IRBP"/>
    <property type="match status" value="1"/>
</dbReference>
<dbReference type="AlphaFoldDB" id="A0A6L9E931"/>
<sequence>MKMLRLLLIVLLCGAVLPSRAQYDPERISKQEHQEVIDSITAILEANYVFPEVALKMNDHLRKRLSDNAYRKVNDPYKFAEMLTEDIRSISKDLHLRVRFDPENIARRRNASISAADSIALAERRLRNAKAANYGFREVRILDGNIGYLNLTGFFNVDEGAGATARAAMNLLSNADALIIDLRQNGGGSPSMIQLITSYLYGPDRVHLNNFYNRHSDEITQTWTLPFVPGTRRPDIDVYVLTSSGTFSAAEEFSYNLRNLERATLIGEVTGGGAHPGGTQIATSRFTIWVPDGRAINPITNTNWEGVGVEPHIKVPANEALDVAKITALETILKRNEGQDSYHLEWALEGYRSAKEKVSLEAGTMQSYAGSYGPRKIHFKNGALYYQREGNNEYKLIPMSKSKFRIDEIPYFRIQMLEEGGEIVAIEGLYSDGRTDKSLRTGK</sequence>
<dbReference type="Pfam" id="PF03572">
    <property type="entry name" value="Peptidase_S41"/>
    <property type="match status" value="1"/>
</dbReference>
<gene>
    <name evidence="3" type="ORF">GTQ38_03870</name>
</gene>
<dbReference type="Gene3D" id="3.30.750.44">
    <property type="match status" value="1"/>
</dbReference>
<proteinExistence type="predicted"/>
<dbReference type="InterPro" id="IPR029045">
    <property type="entry name" value="ClpP/crotonase-like_dom_sf"/>
</dbReference>
<dbReference type="SUPFAM" id="SSF52096">
    <property type="entry name" value="ClpP/crotonase"/>
    <property type="match status" value="1"/>
</dbReference>
<dbReference type="RefSeq" id="WP_161434171.1">
    <property type="nucleotide sequence ID" value="NZ_WXYO01000002.1"/>
</dbReference>
<feature type="signal peptide" evidence="1">
    <location>
        <begin position="1"/>
        <end position="21"/>
    </location>
</feature>
<evidence type="ECO:0000259" key="2">
    <source>
        <dbReference type="SMART" id="SM00245"/>
    </source>
</evidence>
<name>A0A6L9E931_9FLAO</name>